<evidence type="ECO:0000313" key="6">
    <source>
        <dbReference type="EMBL" id="SFV06320.1"/>
    </source>
</evidence>
<comment type="subcellular location">
    <subcellularLocation>
        <location evidence="1">Cell membrane</location>
        <topology evidence="1">Multi-pass membrane protein</topology>
    </subcellularLocation>
</comment>
<dbReference type="PANTHER" id="PTHR32196">
    <property type="entry name" value="ABC TRANSPORTER PERMEASE PROTEIN YPHD-RELATED-RELATED"/>
    <property type="match status" value="1"/>
</dbReference>
<dbReference type="InterPro" id="IPR001851">
    <property type="entry name" value="ABC_transp_permease"/>
</dbReference>
<evidence type="ECO:0000256" key="2">
    <source>
        <dbReference type="ARBA" id="ARBA00022475"/>
    </source>
</evidence>
<keyword evidence="5" id="KW-0472">Membrane</keyword>
<dbReference type="Pfam" id="PF02653">
    <property type="entry name" value="BPD_transp_2"/>
    <property type="match status" value="1"/>
</dbReference>
<name>A0A1I7L9E7_9BACL</name>
<evidence type="ECO:0000313" key="7">
    <source>
        <dbReference type="Proteomes" id="UP000183508"/>
    </source>
</evidence>
<protein>
    <submittedName>
        <fullName evidence="6">Ribose transport system permease protein/methyl-galactoside transport system permease protein</fullName>
    </submittedName>
</protein>
<keyword evidence="7" id="KW-1185">Reference proteome</keyword>
<dbReference type="STRING" id="392015.SAMN05421543_12927"/>
<evidence type="ECO:0000256" key="1">
    <source>
        <dbReference type="ARBA" id="ARBA00004651"/>
    </source>
</evidence>
<dbReference type="GO" id="GO:0022857">
    <property type="term" value="F:transmembrane transporter activity"/>
    <property type="evidence" value="ECO:0007669"/>
    <property type="project" value="InterPro"/>
</dbReference>
<organism evidence="6 7">
    <name type="scientific">Alicyclobacillus macrosporangiidus</name>
    <dbReference type="NCBI Taxonomy" id="392015"/>
    <lineage>
        <taxon>Bacteria</taxon>
        <taxon>Bacillati</taxon>
        <taxon>Bacillota</taxon>
        <taxon>Bacilli</taxon>
        <taxon>Bacillales</taxon>
        <taxon>Alicyclobacillaceae</taxon>
        <taxon>Alicyclobacillus</taxon>
    </lineage>
</organism>
<evidence type="ECO:0000256" key="3">
    <source>
        <dbReference type="ARBA" id="ARBA00022692"/>
    </source>
</evidence>
<dbReference type="Proteomes" id="UP000183508">
    <property type="component" value="Unassembled WGS sequence"/>
</dbReference>
<sequence length="74" mass="7264">MCGYVLSAVLSALAGMLISAYIGVASIGVGDLYTLNSVAASVIGGTPFTCGTGGLAGTFAGVLIMQCLQSLLTM</sequence>
<evidence type="ECO:0000256" key="4">
    <source>
        <dbReference type="ARBA" id="ARBA00022989"/>
    </source>
</evidence>
<keyword evidence="3" id="KW-0812">Transmembrane</keyword>
<evidence type="ECO:0000256" key="5">
    <source>
        <dbReference type="ARBA" id="ARBA00023136"/>
    </source>
</evidence>
<dbReference type="GO" id="GO:0005886">
    <property type="term" value="C:plasma membrane"/>
    <property type="evidence" value="ECO:0007669"/>
    <property type="project" value="UniProtKB-SubCell"/>
</dbReference>
<gene>
    <name evidence="6" type="ORF">SAMN05421543_12927</name>
</gene>
<dbReference type="EMBL" id="FPBV01000029">
    <property type="protein sequence ID" value="SFV06320.1"/>
    <property type="molecule type" value="Genomic_DNA"/>
</dbReference>
<accession>A0A1I7L9E7</accession>
<keyword evidence="4" id="KW-1133">Transmembrane helix</keyword>
<dbReference type="OrthoDB" id="9784538at2"/>
<keyword evidence="2" id="KW-1003">Cell membrane</keyword>
<proteinExistence type="predicted"/>
<dbReference type="AlphaFoldDB" id="A0A1I7L9E7"/>
<reference evidence="7" key="1">
    <citation type="submission" date="2016-10" db="EMBL/GenBank/DDBJ databases">
        <authorList>
            <person name="Varghese N."/>
        </authorList>
    </citation>
    <scope>NUCLEOTIDE SEQUENCE [LARGE SCALE GENOMIC DNA]</scope>
    <source>
        <strain evidence="7">DSM 17980</strain>
    </source>
</reference>